<evidence type="ECO:0000313" key="4">
    <source>
        <dbReference type="EMBL" id="CAG4972322.1"/>
    </source>
</evidence>
<organism evidence="4 5">
    <name type="scientific">Novilysobacter luteus</name>
    <dbReference type="NCBI Taxonomy" id="2822368"/>
    <lineage>
        <taxon>Bacteria</taxon>
        <taxon>Pseudomonadati</taxon>
        <taxon>Pseudomonadota</taxon>
        <taxon>Gammaproteobacteria</taxon>
        <taxon>Lysobacterales</taxon>
        <taxon>Lysobacteraceae</taxon>
        <taxon>Novilysobacter</taxon>
    </lineage>
</organism>
<name>A0ABN7QY74_9GAMM</name>
<feature type="region of interest" description="Disordered" evidence="2">
    <location>
        <begin position="364"/>
        <end position="388"/>
    </location>
</feature>
<dbReference type="SUPFAM" id="SSF55073">
    <property type="entry name" value="Nucleotide cyclase"/>
    <property type="match status" value="1"/>
</dbReference>
<dbReference type="SMART" id="SM00267">
    <property type="entry name" value="GGDEF"/>
    <property type="match status" value="1"/>
</dbReference>
<dbReference type="Gene3D" id="3.30.70.270">
    <property type="match status" value="1"/>
</dbReference>
<dbReference type="Proteomes" id="UP000680116">
    <property type="component" value="Chromosome"/>
</dbReference>
<feature type="domain" description="GGDEF" evidence="3">
    <location>
        <begin position="242"/>
        <end position="375"/>
    </location>
</feature>
<dbReference type="Gene3D" id="3.30.450.40">
    <property type="match status" value="1"/>
</dbReference>
<dbReference type="NCBIfam" id="TIGR00254">
    <property type="entry name" value="GGDEF"/>
    <property type="match status" value="1"/>
</dbReference>
<proteinExistence type="predicted"/>
<evidence type="ECO:0000259" key="3">
    <source>
        <dbReference type="PROSITE" id="PS50887"/>
    </source>
</evidence>
<evidence type="ECO:0000313" key="5">
    <source>
        <dbReference type="Proteomes" id="UP000680116"/>
    </source>
</evidence>
<keyword evidence="1" id="KW-0175">Coiled coil</keyword>
<evidence type="ECO:0000256" key="2">
    <source>
        <dbReference type="SAM" id="MobiDB-lite"/>
    </source>
</evidence>
<dbReference type="Pfam" id="PF00990">
    <property type="entry name" value="GGDEF"/>
    <property type="match status" value="1"/>
</dbReference>
<dbReference type="SUPFAM" id="SSF55781">
    <property type="entry name" value="GAF domain-like"/>
    <property type="match status" value="1"/>
</dbReference>
<dbReference type="InterPro" id="IPR029787">
    <property type="entry name" value="Nucleotide_cyclase"/>
</dbReference>
<evidence type="ECO:0000256" key="1">
    <source>
        <dbReference type="SAM" id="Coils"/>
    </source>
</evidence>
<dbReference type="EMBL" id="OU015430">
    <property type="protein sequence ID" value="CAG4972322.1"/>
    <property type="molecule type" value="Genomic_DNA"/>
</dbReference>
<dbReference type="InterPro" id="IPR043128">
    <property type="entry name" value="Rev_trsase/Diguanyl_cyclase"/>
</dbReference>
<dbReference type="InterPro" id="IPR000160">
    <property type="entry name" value="GGDEF_dom"/>
</dbReference>
<feature type="coiled-coil region" evidence="1">
    <location>
        <begin position="185"/>
        <end position="212"/>
    </location>
</feature>
<dbReference type="InterPro" id="IPR003018">
    <property type="entry name" value="GAF"/>
</dbReference>
<gene>
    <name evidence="4" type="ORF">LYB30171_01177</name>
</gene>
<dbReference type="RefSeq" id="WP_215220101.1">
    <property type="nucleotide sequence ID" value="NZ_OU015430.1"/>
</dbReference>
<dbReference type="CDD" id="cd01949">
    <property type="entry name" value="GGDEF"/>
    <property type="match status" value="1"/>
</dbReference>
<accession>A0ABN7QY74</accession>
<protein>
    <recommendedName>
        <fullName evidence="3">GGDEF domain-containing protein</fullName>
    </recommendedName>
</protein>
<sequence length="388" mass="41260">MVATPGQQPQPRMVSWSSQAHGRSEYLRLRSVVDALVRIAEHPGDTRSFLGEATATVMELTRATGAVVLMAEGDGALRVASARGQMRRVDRAAFGDGQTLARACLASHQALHSDFALTDPRMEGPARAQCSLESLIATPLRFGDQVLGVLEVCSSVPCAFDGIDAQAVALIGNALGGALGRQVALEDNARLLARLESSLEATRAQAREYQDAALYDALTGLPNRTQFLQRLDAACRRHDRPEQFALLFLDLDDFKAVNDTHGHAMGDAVLRETAAALSGRLRAGDLIARLGGDEFVVLLESLRHGSTDMPAIAQGVVAALGHPRSIDGVELRIRGSVGWVLHDGRSDASSLLAAADAAMYRNKRARRRKAAGNPAGNPPASPVVSEAL</sequence>
<dbReference type="Pfam" id="PF13185">
    <property type="entry name" value="GAF_2"/>
    <property type="match status" value="1"/>
</dbReference>
<dbReference type="PANTHER" id="PTHR46663:SF2">
    <property type="entry name" value="GGDEF DOMAIN-CONTAINING PROTEIN"/>
    <property type="match status" value="1"/>
</dbReference>
<keyword evidence="5" id="KW-1185">Reference proteome</keyword>
<dbReference type="InterPro" id="IPR052163">
    <property type="entry name" value="DGC-Regulatory_Protein"/>
</dbReference>
<dbReference type="PROSITE" id="PS50887">
    <property type="entry name" value="GGDEF"/>
    <property type="match status" value="1"/>
</dbReference>
<reference evidence="4 5" key="1">
    <citation type="submission" date="2021-04" db="EMBL/GenBank/DDBJ databases">
        <authorList>
            <person name="Rodrigo-Torres L."/>
            <person name="Arahal R. D."/>
            <person name="Lucena T."/>
        </authorList>
    </citation>
    <scope>NUCLEOTIDE SEQUENCE [LARGE SCALE GENOMIC DNA]</scope>
    <source>
        <strain evidence="4 5">CECT 30171</strain>
    </source>
</reference>
<dbReference type="SMART" id="SM00065">
    <property type="entry name" value="GAF"/>
    <property type="match status" value="1"/>
</dbReference>
<dbReference type="PANTHER" id="PTHR46663">
    <property type="entry name" value="DIGUANYLATE CYCLASE DGCT-RELATED"/>
    <property type="match status" value="1"/>
</dbReference>
<dbReference type="InterPro" id="IPR029016">
    <property type="entry name" value="GAF-like_dom_sf"/>
</dbReference>